<dbReference type="EMBL" id="LAZR01000640">
    <property type="protein sequence ID" value="KKN61921.1"/>
    <property type="molecule type" value="Genomic_DNA"/>
</dbReference>
<evidence type="ECO:0000313" key="1">
    <source>
        <dbReference type="EMBL" id="KKN61921.1"/>
    </source>
</evidence>
<sequence length="126" mass="13746">MTHTDKPITLADIAESERICGAMTSGPWRVCPDEKEEHGPLVCHDGDEHCGLCASGEAGYWAMTYDDAEGIAHARTRLPKMNALARELYDEIVMLAAEPCVRCPVPGEGNCGPCRAARLVERMESE</sequence>
<comment type="caution">
    <text evidence="1">The sequence shown here is derived from an EMBL/GenBank/DDBJ whole genome shotgun (WGS) entry which is preliminary data.</text>
</comment>
<proteinExistence type="predicted"/>
<name>A0A0F9UL50_9ZZZZ</name>
<accession>A0A0F9UL50</accession>
<dbReference type="AlphaFoldDB" id="A0A0F9UL50"/>
<organism evidence="1">
    <name type="scientific">marine sediment metagenome</name>
    <dbReference type="NCBI Taxonomy" id="412755"/>
    <lineage>
        <taxon>unclassified sequences</taxon>
        <taxon>metagenomes</taxon>
        <taxon>ecological metagenomes</taxon>
    </lineage>
</organism>
<reference evidence="1" key="1">
    <citation type="journal article" date="2015" name="Nature">
        <title>Complex archaea that bridge the gap between prokaryotes and eukaryotes.</title>
        <authorList>
            <person name="Spang A."/>
            <person name="Saw J.H."/>
            <person name="Jorgensen S.L."/>
            <person name="Zaremba-Niedzwiedzka K."/>
            <person name="Martijn J."/>
            <person name="Lind A.E."/>
            <person name="van Eijk R."/>
            <person name="Schleper C."/>
            <person name="Guy L."/>
            <person name="Ettema T.J."/>
        </authorList>
    </citation>
    <scope>NUCLEOTIDE SEQUENCE</scope>
</reference>
<gene>
    <name evidence="1" type="ORF">LCGC14_0516900</name>
</gene>
<protein>
    <submittedName>
        <fullName evidence="1">Uncharacterized protein</fullName>
    </submittedName>
</protein>